<dbReference type="Proteomes" id="UP000603602">
    <property type="component" value="Unassembled WGS sequence"/>
</dbReference>
<sequence length="260" mass="28901">MKALPSRLALTLMAGLTALAAQAAEPTATVNGKAVPSSRLEVMLTEQRAQGAPDSPQLREAVREELIRREILSQEAAKLGLDKKTDVQAQMDLARQAILIRAYLQDWVKTNPVTDADIRKEYDQIVARMGSKEYNPRHILVETEEAAKDIIAKLRSGAKFEDLAAQSIDPGSKERGGDLGWANPGMFVKPFSEAMVKLEKGEYTAMPVKSDFGFHVIQMQDIRPTKAPAFDEVKPQLQQRMQQQKVEQHIVDLRGKAEVK</sequence>
<evidence type="ECO:0000256" key="6">
    <source>
        <dbReference type="ARBA" id="ARBA00023235"/>
    </source>
</evidence>
<feature type="signal peptide" evidence="8">
    <location>
        <begin position="1"/>
        <end position="23"/>
    </location>
</feature>
<gene>
    <name evidence="10" type="ORF">IFO67_06280</name>
</gene>
<dbReference type="Gene3D" id="1.10.8.1040">
    <property type="match status" value="1"/>
</dbReference>
<keyword evidence="5 7" id="KW-0697">Rotamase</keyword>
<dbReference type="InterPro" id="IPR050245">
    <property type="entry name" value="PrsA_foldase"/>
</dbReference>
<dbReference type="PROSITE" id="PS50198">
    <property type="entry name" value="PPIC_PPIASE_2"/>
    <property type="match status" value="1"/>
</dbReference>
<accession>A0ABR9B809</accession>
<comment type="similarity">
    <text evidence="2">Belongs to the PpiC/parvulin rotamase family.</text>
</comment>
<dbReference type="GO" id="GO:0016853">
    <property type="term" value="F:isomerase activity"/>
    <property type="evidence" value="ECO:0007669"/>
    <property type="project" value="UniProtKB-KW"/>
</dbReference>
<dbReference type="PANTHER" id="PTHR47245:SF1">
    <property type="entry name" value="FOLDASE PROTEIN PRSA"/>
    <property type="match status" value="1"/>
</dbReference>
<keyword evidence="4 8" id="KW-0732">Signal</keyword>
<dbReference type="Pfam" id="PF13616">
    <property type="entry name" value="Rotamase_3"/>
    <property type="match status" value="1"/>
</dbReference>
<dbReference type="InterPro" id="IPR027304">
    <property type="entry name" value="Trigger_fact/SurA_dom_sf"/>
</dbReference>
<evidence type="ECO:0000256" key="2">
    <source>
        <dbReference type="ARBA" id="ARBA00007656"/>
    </source>
</evidence>
<dbReference type="Gene3D" id="3.10.50.40">
    <property type="match status" value="1"/>
</dbReference>
<protein>
    <recommendedName>
        <fullName evidence="3">peptidylprolyl isomerase</fullName>
        <ecNumber evidence="3">5.2.1.8</ecNumber>
    </recommendedName>
</protein>
<evidence type="ECO:0000256" key="4">
    <source>
        <dbReference type="ARBA" id="ARBA00022729"/>
    </source>
</evidence>
<feature type="domain" description="PpiC" evidence="9">
    <location>
        <begin position="131"/>
        <end position="221"/>
    </location>
</feature>
<dbReference type="RefSeq" id="WP_187717264.1">
    <property type="nucleotide sequence ID" value="NZ_JACTAH010000001.1"/>
</dbReference>
<evidence type="ECO:0000256" key="7">
    <source>
        <dbReference type="PROSITE-ProRule" id="PRU00278"/>
    </source>
</evidence>
<dbReference type="EMBL" id="JACYTO010000001">
    <property type="protein sequence ID" value="MBD8502486.1"/>
    <property type="molecule type" value="Genomic_DNA"/>
</dbReference>
<evidence type="ECO:0000256" key="3">
    <source>
        <dbReference type="ARBA" id="ARBA00013194"/>
    </source>
</evidence>
<reference evidence="11" key="1">
    <citation type="submission" date="2023-07" db="EMBL/GenBank/DDBJ databases">
        <title>Thauera sp. CAU 1555 isolated from sand of Yaerae Beach.</title>
        <authorList>
            <person name="Kim W."/>
        </authorList>
    </citation>
    <scope>NUCLEOTIDE SEQUENCE [LARGE SCALE GENOMIC DNA]</scope>
    <source>
        <strain evidence="11">CAU 1555</strain>
    </source>
</reference>
<evidence type="ECO:0000259" key="9">
    <source>
        <dbReference type="PROSITE" id="PS50198"/>
    </source>
</evidence>
<dbReference type="InterPro" id="IPR000297">
    <property type="entry name" value="PPIase_PpiC"/>
</dbReference>
<keyword evidence="6 7" id="KW-0413">Isomerase</keyword>
<evidence type="ECO:0000256" key="8">
    <source>
        <dbReference type="SAM" id="SignalP"/>
    </source>
</evidence>
<evidence type="ECO:0000256" key="5">
    <source>
        <dbReference type="ARBA" id="ARBA00023110"/>
    </source>
</evidence>
<dbReference type="SUPFAM" id="SSF54534">
    <property type="entry name" value="FKBP-like"/>
    <property type="match status" value="1"/>
</dbReference>
<organism evidence="10 11">
    <name type="scientific">Thauera sedimentorum</name>
    <dbReference type="NCBI Taxonomy" id="2767595"/>
    <lineage>
        <taxon>Bacteria</taxon>
        <taxon>Pseudomonadati</taxon>
        <taxon>Pseudomonadota</taxon>
        <taxon>Betaproteobacteria</taxon>
        <taxon>Rhodocyclales</taxon>
        <taxon>Zoogloeaceae</taxon>
        <taxon>Thauera</taxon>
    </lineage>
</organism>
<dbReference type="InterPro" id="IPR046357">
    <property type="entry name" value="PPIase_dom_sf"/>
</dbReference>
<evidence type="ECO:0000313" key="11">
    <source>
        <dbReference type="Proteomes" id="UP000603602"/>
    </source>
</evidence>
<evidence type="ECO:0000313" key="10">
    <source>
        <dbReference type="EMBL" id="MBD8502486.1"/>
    </source>
</evidence>
<dbReference type="EC" id="5.2.1.8" evidence="3"/>
<feature type="chain" id="PRO_5046462493" description="peptidylprolyl isomerase" evidence="8">
    <location>
        <begin position="24"/>
        <end position="260"/>
    </location>
</feature>
<dbReference type="PANTHER" id="PTHR47245">
    <property type="entry name" value="PEPTIDYLPROLYL ISOMERASE"/>
    <property type="match status" value="1"/>
</dbReference>
<name>A0ABR9B809_9RHOO</name>
<evidence type="ECO:0000256" key="1">
    <source>
        <dbReference type="ARBA" id="ARBA00000971"/>
    </source>
</evidence>
<proteinExistence type="inferred from homology"/>
<keyword evidence="11" id="KW-1185">Reference proteome</keyword>
<comment type="catalytic activity">
    <reaction evidence="1">
        <text>[protein]-peptidylproline (omega=180) = [protein]-peptidylproline (omega=0)</text>
        <dbReference type="Rhea" id="RHEA:16237"/>
        <dbReference type="Rhea" id="RHEA-COMP:10747"/>
        <dbReference type="Rhea" id="RHEA-COMP:10748"/>
        <dbReference type="ChEBI" id="CHEBI:83833"/>
        <dbReference type="ChEBI" id="CHEBI:83834"/>
        <dbReference type="EC" id="5.2.1.8"/>
    </reaction>
</comment>
<dbReference type="SUPFAM" id="SSF109998">
    <property type="entry name" value="Triger factor/SurA peptide-binding domain-like"/>
    <property type="match status" value="1"/>
</dbReference>
<comment type="caution">
    <text evidence="10">The sequence shown here is derived from an EMBL/GenBank/DDBJ whole genome shotgun (WGS) entry which is preliminary data.</text>
</comment>